<protein>
    <submittedName>
        <fullName evidence="2">Uncharacterized protein</fullName>
    </submittedName>
</protein>
<organism evidence="2 3">
    <name type="scientific">Candidatus Nitrosotenuis uzonensis</name>
    <dbReference type="NCBI Taxonomy" id="1407055"/>
    <lineage>
        <taxon>Archaea</taxon>
        <taxon>Nitrososphaerota</taxon>
        <taxon>Candidatus Nitrosotenuis</taxon>
    </lineage>
</organism>
<reference evidence="2" key="2">
    <citation type="submission" date="2013-10" db="EMBL/GenBank/DDBJ databases">
        <authorList>
            <person name="Regsiter A."/>
        </authorList>
    </citation>
    <scope>NUCLEOTIDE SEQUENCE</scope>
    <source>
        <strain evidence="2">N4</strain>
    </source>
</reference>
<dbReference type="Proteomes" id="UP000655759">
    <property type="component" value="Unassembled WGS sequence"/>
</dbReference>
<gene>
    <name evidence="2" type="ORF">NITUZ_30445</name>
    <name evidence="1" type="ORF">NUZ5A_50773</name>
</gene>
<name>V6ATJ2_9ARCH</name>
<dbReference type="OrthoDB" id="382288at2157"/>
<dbReference type="Proteomes" id="UP000018159">
    <property type="component" value="Unassembled WGS sequence"/>
</dbReference>
<dbReference type="EMBL" id="CAJNAQ010000005">
    <property type="protein sequence ID" value="CAE6498325.1"/>
    <property type="molecule type" value="Genomic_DNA"/>
</dbReference>
<dbReference type="RefSeq" id="WP_155991358.1">
    <property type="nucleotide sequence ID" value="NZ_CAJNAQ010000005.1"/>
</dbReference>
<evidence type="ECO:0000313" key="1">
    <source>
        <dbReference type="EMBL" id="CAE6498325.1"/>
    </source>
</evidence>
<keyword evidence="3" id="KW-1185">Reference proteome</keyword>
<dbReference type="STRING" id="1407055.NITUZ_30445"/>
<evidence type="ECO:0000313" key="2">
    <source>
        <dbReference type="EMBL" id="CDI05753.1"/>
    </source>
</evidence>
<dbReference type="EMBL" id="CBTY010000008">
    <property type="protein sequence ID" value="CDI05753.1"/>
    <property type="molecule type" value="Genomic_DNA"/>
</dbReference>
<sequence>MTLDEWTGKQDKIRFEKSLFSHERVALDSLKERILELERMRDQILYELDKLGKILQNH</sequence>
<reference evidence="1" key="3">
    <citation type="submission" date="2021-02" db="EMBL/GenBank/DDBJ databases">
        <authorList>
            <person name="Han P."/>
        </authorList>
    </citation>
    <scope>NUCLEOTIDE SEQUENCE</scope>
    <source>
        <strain evidence="1">Candidatus Nitrosotenuis uzonensis 5A</strain>
    </source>
</reference>
<comment type="caution">
    <text evidence="2">The sequence shown here is derived from an EMBL/GenBank/DDBJ whole genome shotgun (WGS) entry which is preliminary data.</text>
</comment>
<reference evidence="2" key="1">
    <citation type="journal article" date="2013" name="PLoS ONE">
        <title>Enrichment and Genome Sequence of the Group I.1a Ammonia-Oxidizing Archaeon ?Ca. Nitrosotenuis uzonensis? Representing a Clade Globally.</title>
        <authorList>
            <person name="Lebedeva E.V."/>
            <person name="Hatzenpichler R."/>
            <person name="Pelletier E."/>
            <person name="Schuster N."/>
            <person name="Hauzmayer S."/>
            <person name="Bulaev A."/>
            <person name="Grigor'eva N.V."/>
            <person name="Galushko A."/>
            <person name="Schmid M."/>
            <person name="Palatinszky M."/>
            <person name="Le Paslier D."/>
            <person name="Daims H."/>
            <person name="Wagner M."/>
        </authorList>
    </citation>
    <scope>NUCLEOTIDE SEQUENCE [LARGE SCALE GENOMIC DNA]</scope>
    <source>
        <strain evidence="2">N4</strain>
    </source>
</reference>
<dbReference type="AlphaFoldDB" id="V6ATJ2"/>
<proteinExistence type="predicted"/>
<evidence type="ECO:0000313" key="3">
    <source>
        <dbReference type="Proteomes" id="UP000018159"/>
    </source>
</evidence>
<accession>V6ATJ2</accession>